<dbReference type="GO" id="GO:0008270">
    <property type="term" value="F:zinc ion binding"/>
    <property type="evidence" value="ECO:0007669"/>
    <property type="project" value="UniProtKB-KW"/>
</dbReference>
<dbReference type="SUPFAM" id="SSF57850">
    <property type="entry name" value="RING/U-box"/>
    <property type="match status" value="1"/>
</dbReference>
<dbReference type="SMART" id="SM00184">
    <property type="entry name" value="RING"/>
    <property type="match status" value="1"/>
</dbReference>
<feature type="domain" description="RING-type" evidence="8">
    <location>
        <begin position="15"/>
        <end position="55"/>
    </location>
</feature>
<dbReference type="GO" id="GO:0005737">
    <property type="term" value="C:cytoplasm"/>
    <property type="evidence" value="ECO:0007669"/>
    <property type="project" value="UniProtKB-ARBA"/>
</dbReference>
<dbReference type="InterPro" id="IPR058030">
    <property type="entry name" value="TRIM8/14/16/25/29/45/65_CC"/>
</dbReference>
<dbReference type="FunFam" id="2.60.120.920:FF:000004">
    <property type="entry name" value="Butyrophilin subfamily 1 member A1"/>
    <property type="match status" value="1"/>
</dbReference>
<evidence type="ECO:0000313" key="12">
    <source>
        <dbReference type="Proteomes" id="UP000824540"/>
    </source>
</evidence>
<dbReference type="PROSITE" id="PS50089">
    <property type="entry name" value="ZF_RING_2"/>
    <property type="match status" value="1"/>
</dbReference>
<feature type="domain" description="B30.2/SPRY" evidence="10">
    <location>
        <begin position="342"/>
        <end position="537"/>
    </location>
</feature>
<dbReference type="Gene3D" id="3.30.40.10">
    <property type="entry name" value="Zinc/RING finger domain, C3HC4 (zinc finger)"/>
    <property type="match status" value="1"/>
</dbReference>
<evidence type="ECO:0000256" key="5">
    <source>
        <dbReference type="ARBA" id="ARBA00022859"/>
    </source>
</evidence>
<dbReference type="InterPro" id="IPR051051">
    <property type="entry name" value="E3_ubiq-ligase_TRIM/RNF"/>
</dbReference>
<feature type="coiled-coil region" evidence="7">
    <location>
        <begin position="210"/>
        <end position="291"/>
    </location>
</feature>
<dbReference type="Gene3D" id="3.30.160.60">
    <property type="entry name" value="Classic Zinc Finger"/>
    <property type="match status" value="1"/>
</dbReference>
<keyword evidence="2" id="KW-0479">Metal-binding</keyword>
<feature type="domain" description="B box-type" evidence="9">
    <location>
        <begin position="144"/>
        <end position="184"/>
    </location>
</feature>
<keyword evidence="12" id="KW-1185">Reference proteome</keyword>
<dbReference type="EMBL" id="JAFBMS010000012">
    <property type="protein sequence ID" value="KAG9347723.1"/>
    <property type="molecule type" value="Genomic_DNA"/>
</dbReference>
<evidence type="ECO:0000256" key="7">
    <source>
        <dbReference type="SAM" id="Coils"/>
    </source>
</evidence>
<dbReference type="GO" id="GO:0045087">
    <property type="term" value="P:innate immune response"/>
    <property type="evidence" value="ECO:0007669"/>
    <property type="project" value="UniProtKB-KW"/>
</dbReference>
<comment type="caution">
    <text evidence="11">The sequence shown here is derived from an EMBL/GenBank/DDBJ whole genome shotgun (WGS) entry which is preliminary data.</text>
</comment>
<dbReference type="Pfam" id="PF13445">
    <property type="entry name" value="zf-RING_UBOX"/>
    <property type="match status" value="1"/>
</dbReference>
<dbReference type="SMART" id="SM00336">
    <property type="entry name" value="BBOX"/>
    <property type="match status" value="1"/>
</dbReference>
<dbReference type="SUPFAM" id="SSF49899">
    <property type="entry name" value="Concanavalin A-like lectins/glucanases"/>
    <property type="match status" value="1"/>
</dbReference>
<dbReference type="PROSITE" id="PS50188">
    <property type="entry name" value="B302_SPRY"/>
    <property type="match status" value="1"/>
</dbReference>
<dbReference type="PANTHER" id="PTHR25465">
    <property type="entry name" value="B-BOX DOMAIN CONTAINING"/>
    <property type="match status" value="1"/>
</dbReference>
<evidence type="ECO:0000256" key="3">
    <source>
        <dbReference type="ARBA" id="ARBA00022771"/>
    </source>
</evidence>
<reference evidence="11" key="1">
    <citation type="thesis" date="2021" institute="BYU ScholarsArchive" country="Provo, UT, USA">
        <title>Applications of and Algorithms for Genome Assembly and Genomic Analyses with an Emphasis on Marine Teleosts.</title>
        <authorList>
            <person name="Pickett B.D."/>
        </authorList>
    </citation>
    <scope>NUCLEOTIDE SEQUENCE</scope>
    <source>
        <strain evidence="11">HI-2016</strain>
    </source>
</reference>
<dbReference type="Pfam" id="PF25600">
    <property type="entry name" value="TRIM_CC"/>
    <property type="match status" value="1"/>
</dbReference>
<dbReference type="Gene3D" id="4.10.830.40">
    <property type="match status" value="1"/>
</dbReference>
<evidence type="ECO:0000259" key="10">
    <source>
        <dbReference type="PROSITE" id="PS50188"/>
    </source>
</evidence>
<protein>
    <recommendedName>
        <fullName evidence="13">E3 ubiquitin-protein ligase TRIM39-like</fullName>
    </recommendedName>
</protein>
<organism evidence="11 12">
    <name type="scientific">Albula glossodonta</name>
    <name type="common">roundjaw bonefish</name>
    <dbReference type="NCBI Taxonomy" id="121402"/>
    <lineage>
        <taxon>Eukaryota</taxon>
        <taxon>Metazoa</taxon>
        <taxon>Chordata</taxon>
        <taxon>Craniata</taxon>
        <taxon>Vertebrata</taxon>
        <taxon>Euteleostomi</taxon>
        <taxon>Actinopterygii</taxon>
        <taxon>Neopterygii</taxon>
        <taxon>Teleostei</taxon>
        <taxon>Albuliformes</taxon>
        <taxon>Albulidae</taxon>
        <taxon>Albula</taxon>
    </lineage>
</organism>
<dbReference type="InterPro" id="IPR013320">
    <property type="entry name" value="ConA-like_dom_sf"/>
</dbReference>
<keyword evidence="5" id="KW-0391">Immunity</keyword>
<accession>A0A8T2P2T1</accession>
<dbReference type="SUPFAM" id="SSF57845">
    <property type="entry name" value="B-box zinc-binding domain"/>
    <property type="match status" value="1"/>
</dbReference>
<dbReference type="CDD" id="cd19769">
    <property type="entry name" value="Bbox2_TRIM16-like"/>
    <property type="match status" value="1"/>
</dbReference>
<dbReference type="InterPro" id="IPR003877">
    <property type="entry name" value="SPRY_dom"/>
</dbReference>
<sequence>MASPSIIVSEGQFQCSICLDVFTDPVSTPCGHNFCMACIGGYWDSNNPPQCPLCKEKFETRPKLSVNKSFAEIVEEFKRSTEVKSNLHGTLLAPTLSDVFCDVCDDEQKLKAVKSCLVCMTSYCEEHISLHRFSKHKLFDPVSMEDRMCKQHERLLEVFCENDQMCVCTFCAEKNHRTHSTVPVERTRAERMNRLGKTEAEIKEMIQERLKKVEEIEQTVELSKSNAEREIEASVQVFSVLVQAIERSQAELVETIEEKQKAAEKRAKGYIEELEEEIVELRKRIADLEQLSNTDHIYFLQSFPYMCTAPTTKDLSHITLYGDLCVGTVRRALSHLVEIITEEERRFSAEDLGRIQQYTADVTVDTNTNHPSLVLSVDGKQLRHGIQRHFLSNNPERFDFTIASLGMQKFGCGRHYWEVEVGEKTEWNLGVAKESVDRKGPIVRSPEKGFWTLWLSNVNEYYAYTEPPVQLPLSVKPTKIGVYLDYEGGCVSFYDVEAKLHIYTFSDCNFTNNLCPYLNPGRSHLDNNATPLIITPVILTH</sequence>
<dbReference type="PANTHER" id="PTHR25465:SF32">
    <property type="entry name" value="BLOODTHIRSTY-RELATED GENE FAMILY, MEMBER 16 ISOFORM X1-RELATED"/>
    <property type="match status" value="1"/>
</dbReference>
<dbReference type="InterPro" id="IPR001870">
    <property type="entry name" value="B30.2/SPRY"/>
</dbReference>
<dbReference type="SMART" id="SM00589">
    <property type="entry name" value="PRY"/>
    <property type="match status" value="1"/>
</dbReference>
<keyword evidence="7" id="KW-0175">Coiled coil</keyword>
<dbReference type="Gene3D" id="2.60.120.920">
    <property type="match status" value="1"/>
</dbReference>
<dbReference type="Proteomes" id="UP000824540">
    <property type="component" value="Unassembled WGS sequence"/>
</dbReference>
<keyword evidence="4" id="KW-0862">Zinc</keyword>
<evidence type="ECO:0000259" key="9">
    <source>
        <dbReference type="PROSITE" id="PS50119"/>
    </source>
</evidence>
<name>A0A8T2P2T1_9TELE</name>
<evidence type="ECO:0000259" key="8">
    <source>
        <dbReference type="PROSITE" id="PS50089"/>
    </source>
</evidence>
<dbReference type="Pfam" id="PF00622">
    <property type="entry name" value="SPRY"/>
    <property type="match status" value="1"/>
</dbReference>
<dbReference type="PRINTS" id="PR01407">
    <property type="entry name" value="BUTYPHLNCDUF"/>
</dbReference>
<dbReference type="InterPro" id="IPR013083">
    <property type="entry name" value="Znf_RING/FYVE/PHD"/>
</dbReference>
<dbReference type="InterPro" id="IPR006574">
    <property type="entry name" value="PRY"/>
</dbReference>
<evidence type="ECO:0000256" key="2">
    <source>
        <dbReference type="ARBA" id="ARBA00022723"/>
    </source>
</evidence>
<keyword evidence="3 6" id="KW-0863">Zinc-finger</keyword>
<dbReference type="PROSITE" id="PS50119">
    <property type="entry name" value="ZF_BBOX"/>
    <property type="match status" value="1"/>
</dbReference>
<dbReference type="PROSITE" id="PS00518">
    <property type="entry name" value="ZF_RING_1"/>
    <property type="match status" value="1"/>
</dbReference>
<dbReference type="SMART" id="SM00449">
    <property type="entry name" value="SPRY"/>
    <property type="match status" value="1"/>
</dbReference>
<dbReference type="Pfam" id="PF00643">
    <property type="entry name" value="zf-B_box"/>
    <property type="match status" value="1"/>
</dbReference>
<dbReference type="InterPro" id="IPR017907">
    <property type="entry name" value="Znf_RING_CS"/>
</dbReference>
<dbReference type="Pfam" id="PF13765">
    <property type="entry name" value="PRY"/>
    <property type="match status" value="1"/>
</dbReference>
<keyword evidence="1" id="KW-0399">Innate immunity</keyword>
<dbReference type="InterPro" id="IPR001841">
    <property type="entry name" value="Znf_RING"/>
</dbReference>
<evidence type="ECO:0000256" key="1">
    <source>
        <dbReference type="ARBA" id="ARBA00022588"/>
    </source>
</evidence>
<proteinExistence type="predicted"/>
<dbReference type="AlphaFoldDB" id="A0A8T2P2T1"/>
<evidence type="ECO:0000313" key="11">
    <source>
        <dbReference type="EMBL" id="KAG9347723.1"/>
    </source>
</evidence>
<dbReference type="CDD" id="cd19802">
    <property type="entry name" value="Bbox1_TRIM8-like"/>
    <property type="match status" value="1"/>
</dbReference>
<dbReference type="OrthoDB" id="6270329at2759"/>
<dbReference type="InterPro" id="IPR003879">
    <property type="entry name" value="Butyrophylin_SPRY"/>
</dbReference>
<dbReference type="InterPro" id="IPR027370">
    <property type="entry name" value="Znf-RING_euk"/>
</dbReference>
<gene>
    <name evidence="11" type="ORF">JZ751_003737</name>
</gene>
<dbReference type="InterPro" id="IPR000315">
    <property type="entry name" value="Znf_B-box"/>
</dbReference>
<dbReference type="CDD" id="cd13733">
    <property type="entry name" value="SPRY_PRY_C-I_1"/>
    <property type="match status" value="1"/>
</dbReference>
<dbReference type="InterPro" id="IPR043136">
    <property type="entry name" value="B30.2/SPRY_sf"/>
</dbReference>
<evidence type="ECO:0000256" key="4">
    <source>
        <dbReference type="ARBA" id="ARBA00022833"/>
    </source>
</evidence>
<evidence type="ECO:0000256" key="6">
    <source>
        <dbReference type="PROSITE-ProRule" id="PRU00024"/>
    </source>
</evidence>
<evidence type="ECO:0008006" key="13">
    <source>
        <dbReference type="Google" id="ProtNLM"/>
    </source>
</evidence>